<comment type="caution">
    <text evidence="2">The sequence shown here is derived from an EMBL/GenBank/DDBJ whole genome shotgun (WGS) entry which is preliminary data.</text>
</comment>
<feature type="region of interest" description="Disordered" evidence="1">
    <location>
        <begin position="130"/>
        <end position="162"/>
    </location>
</feature>
<protein>
    <submittedName>
        <fullName evidence="2">Lamin tail domain-containing protein</fullName>
    </submittedName>
</protein>
<accession>A0A538SXF4</accession>
<reference evidence="2 3" key="1">
    <citation type="journal article" date="2019" name="Nat. Microbiol.">
        <title>Mediterranean grassland soil C-N compound turnover is dependent on rainfall and depth, and is mediated by genomically divergent microorganisms.</title>
        <authorList>
            <person name="Diamond S."/>
            <person name="Andeer P.F."/>
            <person name="Li Z."/>
            <person name="Crits-Christoph A."/>
            <person name="Burstein D."/>
            <person name="Anantharaman K."/>
            <person name="Lane K.R."/>
            <person name="Thomas B.C."/>
            <person name="Pan C."/>
            <person name="Northen T.R."/>
            <person name="Banfield J.F."/>
        </authorList>
    </citation>
    <scope>NUCLEOTIDE SEQUENCE [LARGE SCALE GENOMIC DNA]</scope>
    <source>
        <strain evidence="2">WS_2</strain>
    </source>
</reference>
<evidence type="ECO:0000256" key="1">
    <source>
        <dbReference type="SAM" id="MobiDB-lite"/>
    </source>
</evidence>
<dbReference type="EMBL" id="VBOS01000188">
    <property type="protein sequence ID" value="TMQ56080.1"/>
    <property type="molecule type" value="Genomic_DNA"/>
</dbReference>
<evidence type="ECO:0000313" key="3">
    <source>
        <dbReference type="Proteomes" id="UP000317716"/>
    </source>
</evidence>
<proteinExistence type="predicted"/>
<dbReference type="AlphaFoldDB" id="A0A538SXF4"/>
<organism evidence="2 3">
    <name type="scientific">Eiseniibacteriota bacterium</name>
    <dbReference type="NCBI Taxonomy" id="2212470"/>
    <lineage>
        <taxon>Bacteria</taxon>
        <taxon>Candidatus Eiseniibacteriota</taxon>
    </lineage>
</organism>
<sequence>MDRPIVAEVFYDATGDDTGHEFVELLNPSATPCSLVGLRLEAGDGAAPGRWTLRWTGTAADSIAGSGRFVIGGSLVLPPPGATVTLDLQNGPDAVRLVWPDGVTEVVGYGTLAYTEYFCGEPAADAPSGQCLARVPDRSNQGSNALDFRASPPSPGRENLSEREAELIPGSLALEPEQPEPEHGARLSGRVANRGASPLSAGEISVKGTLADDSSASEIFSHAIPAAIAAGESAAFAVETGPLAPGKRTLRVQIALAGGAPAGNDRDSLRIRVGAGPLAVTEIQFHPGAGEGEWVEVKNRDALPLDIAGFRLSDRGASHGVPAGGSGALAPDSLALLAQDRAALLSRFAGLDSARVWQVKPWAALNNSNDSTGIADAVVLREADGTPCERVPYSASGVPSGVPLELREGEWRPSRAPLGTPLAPPLTLAPLATRFEMTPRRLRAGAGVARLKWSLPWERARVSIEVYDLAGRRVRRALPESDSAARGESDWSVEGLPPGLYLVALLARAETGNQALRETAAFRIVGAAP</sequence>
<name>A0A538SXF4_UNCEI</name>
<gene>
    <name evidence="2" type="ORF">E6K72_05630</name>
</gene>
<evidence type="ECO:0000313" key="2">
    <source>
        <dbReference type="EMBL" id="TMQ56080.1"/>
    </source>
</evidence>
<dbReference type="Proteomes" id="UP000317716">
    <property type="component" value="Unassembled WGS sequence"/>
</dbReference>